<dbReference type="Gene3D" id="2.60.40.10">
    <property type="entry name" value="Immunoglobulins"/>
    <property type="match status" value="6"/>
</dbReference>
<dbReference type="SUPFAM" id="SSF48726">
    <property type="entry name" value="Immunoglobulin"/>
    <property type="match status" value="6"/>
</dbReference>
<proteinExistence type="predicted"/>
<dbReference type="Ensembl" id="ENSCABT00000019412.1">
    <property type="protein sequence ID" value="ENSCABP00000017701.1"/>
    <property type="gene ID" value="ENSCABG00000013157.1"/>
</dbReference>
<reference evidence="4" key="1">
    <citation type="submission" date="2025-08" db="UniProtKB">
        <authorList>
            <consortium name="Ensembl"/>
        </authorList>
    </citation>
    <scope>IDENTIFICATION</scope>
</reference>
<keyword evidence="1" id="KW-0393">Immunoglobulin domain</keyword>
<evidence type="ECO:0000313" key="4">
    <source>
        <dbReference type="Ensembl" id="ENSCABP00000017701.1"/>
    </source>
</evidence>
<protein>
    <recommendedName>
        <fullName evidence="3">Ig-like domain-containing protein</fullName>
    </recommendedName>
</protein>
<dbReference type="InterPro" id="IPR013098">
    <property type="entry name" value="Ig_I-set"/>
</dbReference>
<dbReference type="SMART" id="SM00408">
    <property type="entry name" value="IGc2"/>
    <property type="match status" value="6"/>
</dbReference>
<sequence>GVVALFSVTLIAIICALEPPYFVTHLECVEVTVGESASFQCQIAGTPEIKVSWYKEDTKLRSTPAYKMYFKNNVAALVFNQVESSDLGEYICKAENSVGFASSTALLTVKDRKFPPTFARKLKDIQETVGSPVTFDCRINGSEPIQISWHKDGVLLHDDDNMQTTFLNNVATLQILQTDMAHCGQYSCSAHNVLGTASSSAKLILTEHLRPPVFDVKPEPIEVALGASGSFKCHVTGSAPLKVTWAKDNRDIRPGGNYKITLVENTASLTILKVGKGDSGLYTCSASNNAGKDSCAAQLSVKEPPRFIKKLDSSRVVKQHDSTTYECKIGGSPEIKVTWYKDEAEIHDSEKYSMSFIDTVAVIEMHNLSVEDSGDYTCEARNAAGTANTSTSLKVTTSLLPCFKPGPMKVTSGDSCTLECTVDGTPELTTRWFKDGNELSTDHKYKISFFNKVSGLKIHNAVVEDSGDCVLSYTDRIIPPSFTRKLKESNGLLGSFVVLECKVYGSPPISVSWFHEGYEVTSGDKYQTTLTDNACSLKVNTLKESDMGTYSCTATNVAGSDECSAYLTVRG</sequence>
<dbReference type="FunFam" id="2.60.40.10:FF:000022">
    <property type="entry name" value="Cardiac titin"/>
    <property type="match status" value="5"/>
</dbReference>
<dbReference type="InterPro" id="IPR013783">
    <property type="entry name" value="Ig-like_fold"/>
</dbReference>
<reference evidence="4" key="2">
    <citation type="submission" date="2025-09" db="UniProtKB">
        <authorList>
            <consortium name="Ensembl"/>
        </authorList>
    </citation>
    <scope>IDENTIFICATION</scope>
</reference>
<keyword evidence="2" id="KW-0732">Signal</keyword>
<evidence type="ECO:0000256" key="2">
    <source>
        <dbReference type="SAM" id="SignalP"/>
    </source>
</evidence>
<dbReference type="AlphaFoldDB" id="A0A8C0H227"/>
<keyword evidence="5" id="KW-1185">Reference proteome</keyword>
<feature type="chain" id="PRO_5034783613" description="Ig-like domain-containing protein" evidence="2">
    <location>
        <begin position="17"/>
        <end position="571"/>
    </location>
</feature>
<accession>A0A8C0H227</accession>
<feature type="domain" description="Ig-like" evidence="3">
    <location>
        <begin position="305"/>
        <end position="396"/>
    </location>
</feature>
<evidence type="ECO:0000313" key="5">
    <source>
        <dbReference type="Proteomes" id="UP000694404"/>
    </source>
</evidence>
<feature type="signal peptide" evidence="2">
    <location>
        <begin position="1"/>
        <end position="16"/>
    </location>
</feature>
<feature type="domain" description="Ig-like" evidence="3">
    <location>
        <begin position="20"/>
        <end position="108"/>
    </location>
</feature>
<name>A0A8C0H227_CHEAB</name>
<organism evidence="4 5">
    <name type="scientific">Chelonoidis abingdonii</name>
    <name type="common">Abingdon island giant tortoise</name>
    <name type="synonym">Testudo abingdonii</name>
    <dbReference type="NCBI Taxonomy" id="106734"/>
    <lineage>
        <taxon>Eukaryota</taxon>
        <taxon>Metazoa</taxon>
        <taxon>Chordata</taxon>
        <taxon>Craniata</taxon>
        <taxon>Vertebrata</taxon>
        <taxon>Euteleostomi</taxon>
        <taxon>Archelosauria</taxon>
        <taxon>Testudinata</taxon>
        <taxon>Testudines</taxon>
        <taxon>Cryptodira</taxon>
        <taxon>Durocryptodira</taxon>
        <taxon>Testudinoidea</taxon>
        <taxon>Testudinidae</taxon>
        <taxon>Chelonoidis</taxon>
    </lineage>
</organism>
<dbReference type="PANTHER" id="PTHR47633">
    <property type="entry name" value="IMMUNOGLOBULIN"/>
    <property type="match status" value="1"/>
</dbReference>
<feature type="domain" description="Ig-like" evidence="3">
    <location>
        <begin position="116"/>
        <end position="206"/>
    </location>
</feature>
<dbReference type="Pfam" id="PF07679">
    <property type="entry name" value="I-set"/>
    <property type="match status" value="6"/>
</dbReference>
<dbReference type="SMART" id="SM00409">
    <property type="entry name" value="IG"/>
    <property type="match status" value="6"/>
</dbReference>
<dbReference type="PROSITE" id="PS50835">
    <property type="entry name" value="IG_LIKE"/>
    <property type="match status" value="6"/>
</dbReference>
<dbReference type="GO" id="GO:0003007">
    <property type="term" value="P:heart morphogenesis"/>
    <property type="evidence" value="ECO:0007669"/>
    <property type="project" value="UniProtKB-ARBA"/>
</dbReference>
<dbReference type="Proteomes" id="UP000694404">
    <property type="component" value="Unplaced"/>
</dbReference>
<dbReference type="GeneTree" id="ENSGT01110000267173"/>
<feature type="domain" description="Ig-like" evidence="3">
    <location>
        <begin position="480"/>
        <end position="568"/>
    </location>
</feature>
<evidence type="ECO:0000259" key="3">
    <source>
        <dbReference type="PROSITE" id="PS50835"/>
    </source>
</evidence>
<evidence type="ECO:0000256" key="1">
    <source>
        <dbReference type="ARBA" id="ARBA00023319"/>
    </source>
</evidence>
<dbReference type="InterPro" id="IPR003598">
    <property type="entry name" value="Ig_sub2"/>
</dbReference>
<dbReference type="InterPro" id="IPR003599">
    <property type="entry name" value="Ig_sub"/>
</dbReference>
<dbReference type="InterPro" id="IPR036179">
    <property type="entry name" value="Ig-like_dom_sf"/>
</dbReference>
<dbReference type="CDD" id="cd00096">
    <property type="entry name" value="Ig"/>
    <property type="match status" value="2"/>
</dbReference>
<dbReference type="FunFam" id="2.60.40.10:FF:000107">
    <property type="entry name" value="Myosin, light chain kinase a"/>
    <property type="match status" value="1"/>
</dbReference>
<dbReference type="InterPro" id="IPR007110">
    <property type="entry name" value="Ig-like_dom"/>
</dbReference>
<feature type="domain" description="Ig-like" evidence="3">
    <location>
        <begin position="401"/>
        <end position="467"/>
    </location>
</feature>
<feature type="domain" description="Ig-like" evidence="3">
    <location>
        <begin position="211"/>
        <end position="300"/>
    </location>
</feature>
<dbReference type="GO" id="GO:0055013">
    <property type="term" value="P:cardiac muscle cell development"/>
    <property type="evidence" value="ECO:0007669"/>
    <property type="project" value="UniProtKB-ARBA"/>
</dbReference>